<dbReference type="GO" id="GO:0005886">
    <property type="term" value="C:plasma membrane"/>
    <property type="evidence" value="ECO:0007669"/>
    <property type="project" value="TreeGrafter"/>
</dbReference>
<dbReference type="Proteomes" id="UP000192578">
    <property type="component" value="Unassembled WGS sequence"/>
</dbReference>
<dbReference type="InterPro" id="IPR017441">
    <property type="entry name" value="Protein_kinase_ATP_BS"/>
</dbReference>
<reference evidence="8" key="1">
    <citation type="submission" date="2017-01" db="EMBL/GenBank/DDBJ databases">
        <title>Comparative genomics of anhydrobiosis in the tardigrade Hypsibius dujardini.</title>
        <authorList>
            <person name="Yoshida Y."/>
            <person name="Koutsovoulos G."/>
            <person name="Laetsch D."/>
            <person name="Stevens L."/>
            <person name="Kumar S."/>
            <person name="Horikawa D."/>
            <person name="Ishino K."/>
            <person name="Komine S."/>
            <person name="Tomita M."/>
            <person name="Blaxter M."/>
            <person name="Arakawa K."/>
        </authorList>
    </citation>
    <scope>NUCLEOTIDE SEQUENCE [LARGE SCALE GENOMIC DNA]</scope>
    <source>
        <strain evidence="8">Z151</strain>
    </source>
</reference>
<dbReference type="OrthoDB" id="3256376at2759"/>
<evidence type="ECO:0000256" key="5">
    <source>
        <dbReference type="PROSITE-ProRule" id="PRU10141"/>
    </source>
</evidence>
<dbReference type="PROSITE" id="PS00107">
    <property type="entry name" value="PROTEIN_KINASE_ATP"/>
    <property type="match status" value="1"/>
</dbReference>
<evidence type="ECO:0000259" key="6">
    <source>
        <dbReference type="PROSITE" id="PS50011"/>
    </source>
</evidence>
<accession>A0A1W0WXW7</accession>
<evidence type="ECO:0000256" key="2">
    <source>
        <dbReference type="PIRSR" id="PIRSR000615-1"/>
    </source>
</evidence>
<dbReference type="PIRSF" id="PIRSF000615">
    <property type="entry name" value="TyrPK_CSF1-R"/>
    <property type="match status" value="1"/>
</dbReference>
<dbReference type="Gene3D" id="3.30.200.20">
    <property type="entry name" value="Phosphorylase Kinase, domain 1"/>
    <property type="match status" value="1"/>
</dbReference>
<dbReference type="Pfam" id="PF07714">
    <property type="entry name" value="PK_Tyr_Ser-Thr"/>
    <property type="match status" value="1"/>
</dbReference>
<evidence type="ECO:0000256" key="1">
    <source>
        <dbReference type="ARBA" id="ARBA00004167"/>
    </source>
</evidence>
<feature type="binding site" evidence="4">
    <location>
        <position position="180"/>
    </location>
    <ligand>
        <name>Mg(2+)</name>
        <dbReference type="ChEBI" id="CHEBI:18420"/>
    </ligand>
</feature>
<dbReference type="AlphaFoldDB" id="A0A1W0WXW7"/>
<dbReference type="GO" id="GO:0007169">
    <property type="term" value="P:cell surface receptor protein tyrosine kinase signaling pathway"/>
    <property type="evidence" value="ECO:0007669"/>
    <property type="project" value="TreeGrafter"/>
</dbReference>
<feature type="active site" description="Proton acceptor" evidence="2">
    <location>
        <position position="175"/>
    </location>
</feature>
<keyword evidence="7" id="KW-0675">Receptor</keyword>
<comment type="caution">
    <text evidence="7">The sequence shown here is derived from an EMBL/GenBank/DDBJ whole genome shotgun (WGS) entry which is preliminary data.</text>
</comment>
<evidence type="ECO:0000313" key="7">
    <source>
        <dbReference type="EMBL" id="OQV20048.1"/>
    </source>
</evidence>
<dbReference type="GO" id="GO:0043235">
    <property type="term" value="C:receptor complex"/>
    <property type="evidence" value="ECO:0007669"/>
    <property type="project" value="TreeGrafter"/>
</dbReference>
<dbReference type="InterPro" id="IPR011009">
    <property type="entry name" value="Kinase-like_dom_sf"/>
</dbReference>
<keyword evidence="4" id="KW-0479">Metal-binding</keyword>
<keyword evidence="3 5" id="KW-0547">Nucleotide-binding</keyword>
<sequence length="289" mass="33151">MRPDRWRNLGGGAFGTVYKAVASNLPTIVRKEVTVAAKTYGNPEDKEQERLFAEEVNVMMKCGRHRNIVNILGIVSTGQPFLIIEYCQHGSLLSFLLNRRDGGVYSHADEIGKLLPFDRAAVEQQWLTYQINNDLPSEPEQMRHFMLSTFDLLQFCHQIARGMAYLSSRHNIHRDLAARNVLVSDNYILKNAEFGLARHDAVSYTISNVFVSSPRPRLETIRYKLMQYCWRLVSEDRPTFSTILELLDDDLSDSTLLSPYLCLEEESELFQELEEVRLQCLTLDVVAQS</sequence>
<evidence type="ECO:0000256" key="3">
    <source>
        <dbReference type="PIRSR" id="PIRSR000615-2"/>
    </source>
</evidence>
<dbReference type="EMBL" id="MTYJ01000034">
    <property type="protein sequence ID" value="OQV20048.1"/>
    <property type="molecule type" value="Genomic_DNA"/>
</dbReference>
<dbReference type="InterPro" id="IPR000719">
    <property type="entry name" value="Prot_kinase_dom"/>
</dbReference>
<keyword evidence="4" id="KW-0460">Magnesium</keyword>
<feature type="binding site" evidence="3">
    <location>
        <position position="179"/>
    </location>
    <ligand>
        <name>ATP</name>
        <dbReference type="ChEBI" id="CHEBI:30616"/>
    </ligand>
</feature>
<dbReference type="GO" id="GO:0046872">
    <property type="term" value="F:metal ion binding"/>
    <property type="evidence" value="ECO:0007669"/>
    <property type="project" value="UniProtKB-KW"/>
</dbReference>
<dbReference type="PROSITE" id="PS50011">
    <property type="entry name" value="PROTEIN_KINASE_DOM"/>
    <property type="match status" value="1"/>
</dbReference>
<evidence type="ECO:0000256" key="4">
    <source>
        <dbReference type="PIRSR" id="PIRSR000615-3"/>
    </source>
</evidence>
<dbReference type="GO" id="GO:0005524">
    <property type="term" value="F:ATP binding"/>
    <property type="evidence" value="ECO:0007669"/>
    <property type="project" value="UniProtKB-UniRule"/>
</dbReference>
<protein>
    <submittedName>
        <fullName evidence="7">Fibroblast growth factor receptor-like protein 2</fullName>
    </submittedName>
</protein>
<dbReference type="SMART" id="SM00219">
    <property type="entry name" value="TyrKc"/>
    <property type="match status" value="1"/>
</dbReference>
<keyword evidence="3 5" id="KW-0067">ATP-binding</keyword>
<dbReference type="SUPFAM" id="SSF56112">
    <property type="entry name" value="Protein kinase-like (PK-like)"/>
    <property type="match status" value="1"/>
</dbReference>
<evidence type="ECO:0000313" key="8">
    <source>
        <dbReference type="Proteomes" id="UP000192578"/>
    </source>
</evidence>
<feature type="binding site" evidence="3">
    <location>
        <begin position="10"/>
        <end position="17"/>
    </location>
    <ligand>
        <name>ATP</name>
        <dbReference type="ChEBI" id="CHEBI:30616"/>
    </ligand>
</feature>
<organism evidence="7 8">
    <name type="scientific">Hypsibius exemplaris</name>
    <name type="common">Freshwater tardigrade</name>
    <dbReference type="NCBI Taxonomy" id="2072580"/>
    <lineage>
        <taxon>Eukaryota</taxon>
        <taxon>Metazoa</taxon>
        <taxon>Ecdysozoa</taxon>
        <taxon>Tardigrada</taxon>
        <taxon>Eutardigrada</taxon>
        <taxon>Parachela</taxon>
        <taxon>Hypsibioidea</taxon>
        <taxon>Hypsibiidae</taxon>
        <taxon>Hypsibius</taxon>
    </lineage>
</organism>
<dbReference type="InterPro" id="IPR001245">
    <property type="entry name" value="Ser-Thr/Tyr_kinase_cat_dom"/>
</dbReference>
<dbReference type="Gene3D" id="1.10.510.10">
    <property type="entry name" value="Transferase(Phosphotransferase) domain 1"/>
    <property type="match status" value="1"/>
</dbReference>
<dbReference type="InterPro" id="IPR050122">
    <property type="entry name" value="RTK"/>
</dbReference>
<name>A0A1W0WXW7_HYPEX</name>
<dbReference type="PANTHER" id="PTHR24416">
    <property type="entry name" value="TYROSINE-PROTEIN KINASE RECEPTOR"/>
    <property type="match status" value="1"/>
</dbReference>
<feature type="binding site" evidence="3 5">
    <location>
        <position position="38"/>
    </location>
    <ligand>
        <name>ATP</name>
        <dbReference type="ChEBI" id="CHEBI:30616"/>
    </ligand>
</feature>
<comment type="subcellular location">
    <subcellularLocation>
        <location evidence="1">Membrane</location>
        <topology evidence="1">Single-pass membrane protein</topology>
    </subcellularLocation>
</comment>
<dbReference type="PANTHER" id="PTHR24416:SF600">
    <property type="entry name" value="PDGF- AND VEGF-RECEPTOR RELATED, ISOFORM J"/>
    <property type="match status" value="1"/>
</dbReference>
<keyword evidence="8" id="KW-1185">Reference proteome</keyword>
<feature type="domain" description="Protein kinase" evidence="6">
    <location>
        <begin position="3"/>
        <end position="289"/>
    </location>
</feature>
<gene>
    <name evidence="7" type="ORF">BV898_06048</name>
</gene>
<dbReference type="GO" id="GO:0004714">
    <property type="term" value="F:transmembrane receptor protein tyrosine kinase activity"/>
    <property type="evidence" value="ECO:0007669"/>
    <property type="project" value="TreeGrafter"/>
</dbReference>
<proteinExistence type="predicted"/>
<dbReference type="InterPro" id="IPR020635">
    <property type="entry name" value="Tyr_kinase_cat_dom"/>
</dbReference>